<dbReference type="SUPFAM" id="SSF55811">
    <property type="entry name" value="Nudix"/>
    <property type="match status" value="1"/>
</dbReference>
<gene>
    <name evidence="4" type="ORF">KME65_04700</name>
</gene>
<feature type="domain" description="Nudix hydrolase" evidence="3">
    <location>
        <begin position="13"/>
        <end position="149"/>
    </location>
</feature>
<dbReference type="EMBL" id="JAHHGM010000003">
    <property type="protein sequence ID" value="MBT2988241.1"/>
    <property type="molecule type" value="Genomic_DNA"/>
</dbReference>
<evidence type="ECO:0000313" key="5">
    <source>
        <dbReference type="Proteomes" id="UP000770889"/>
    </source>
</evidence>
<dbReference type="PANTHER" id="PTHR43046">
    <property type="entry name" value="GDP-MANNOSE MANNOSYL HYDROLASE"/>
    <property type="match status" value="1"/>
</dbReference>
<dbReference type="InterPro" id="IPR000086">
    <property type="entry name" value="NUDIX_hydrolase_dom"/>
</dbReference>
<name>A0A944M584_9GAMM</name>
<protein>
    <submittedName>
        <fullName evidence="4">NUDIX domain-containing protein</fullName>
    </submittedName>
</protein>
<proteinExistence type="predicted"/>
<evidence type="ECO:0000256" key="2">
    <source>
        <dbReference type="ARBA" id="ARBA00022801"/>
    </source>
</evidence>
<comment type="caution">
    <text evidence="4">The sequence shown here is derived from an EMBL/GenBank/DDBJ whole genome shotgun (WGS) entry which is preliminary data.</text>
</comment>
<sequence>MNDRPQPEGLEPNIRNAVRAVIVRDDAVLMQKKWAQHRGTWYTLPGGGQDVHETLVEALQRECEEEIGARVEIDGLLWIADFYKQRDTAYPSVRHLVELHFACSLPVEYQPVSGGHPDKHQIDVVWLPIDRIRDYEVYPKGLATHLSTLGDIKPPAYLGVID</sequence>
<dbReference type="Pfam" id="PF00293">
    <property type="entry name" value="NUDIX"/>
    <property type="match status" value="1"/>
</dbReference>
<dbReference type="PROSITE" id="PS51462">
    <property type="entry name" value="NUDIX"/>
    <property type="match status" value="1"/>
</dbReference>
<comment type="cofactor">
    <cofactor evidence="1">
        <name>Mg(2+)</name>
        <dbReference type="ChEBI" id="CHEBI:18420"/>
    </cofactor>
</comment>
<keyword evidence="2" id="KW-0378">Hydrolase</keyword>
<dbReference type="Gene3D" id="3.90.79.10">
    <property type="entry name" value="Nucleoside Triphosphate Pyrophosphohydrolase"/>
    <property type="match status" value="1"/>
</dbReference>
<evidence type="ECO:0000259" key="3">
    <source>
        <dbReference type="PROSITE" id="PS51462"/>
    </source>
</evidence>
<dbReference type="AlphaFoldDB" id="A0A944M584"/>
<evidence type="ECO:0000256" key="1">
    <source>
        <dbReference type="ARBA" id="ARBA00001946"/>
    </source>
</evidence>
<accession>A0A944M584</accession>
<dbReference type="GO" id="GO:0016787">
    <property type="term" value="F:hydrolase activity"/>
    <property type="evidence" value="ECO:0007669"/>
    <property type="project" value="UniProtKB-KW"/>
</dbReference>
<dbReference type="PANTHER" id="PTHR43046:SF14">
    <property type="entry name" value="MUTT_NUDIX FAMILY PROTEIN"/>
    <property type="match status" value="1"/>
</dbReference>
<dbReference type="Proteomes" id="UP000770889">
    <property type="component" value="Unassembled WGS sequence"/>
</dbReference>
<evidence type="ECO:0000313" key="4">
    <source>
        <dbReference type="EMBL" id="MBT2988241.1"/>
    </source>
</evidence>
<reference evidence="4 5" key="1">
    <citation type="submission" date="2021-05" db="EMBL/GenBank/DDBJ databases">
        <title>Genetic and Functional Diversity in Clade A Lucinid endosymbionts from the Bahamas.</title>
        <authorList>
            <person name="Giani N.M."/>
            <person name="Engel A.S."/>
            <person name="Campbell B.J."/>
        </authorList>
    </citation>
    <scope>NUCLEOTIDE SEQUENCE [LARGE SCALE GENOMIC DNA]</scope>
    <source>
        <strain evidence="4">LUC16012Gg_MoonRockCtena</strain>
    </source>
</reference>
<organism evidence="4 5">
    <name type="scientific">Candidatus Thiodiazotropha taylori</name>
    <dbReference type="NCBI Taxonomy" id="2792791"/>
    <lineage>
        <taxon>Bacteria</taxon>
        <taxon>Pseudomonadati</taxon>
        <taxon>Pseudomonadota</taxon>
        <taxon>Gammaproteobacteria</taxon>
        <taxon>Chromatiales</taxon>
        <taxon>Sedimenticolaceae</taxon>
        <taxon>Candidatus Thiodiazotropha</taxon>
    </lineage>
</organism>
<dbReference type="InterPro" id="IPR015797">
    <property type="entry name" value="NUDIX_hydrolase-like_dom_sf"/>
</dbReference>